<feature type="domain" description="7,8-dihydro-6-hydroxymethylpterin-pyrophosphokinase" evidence="8">
    <location>
        <begin position="25"/>
        <end position="134"/>
    </location>
</feature>
<evidence type="ECO:0000256" key="2">
    <source>
        <dbReference type="ARBA" id="ARBA00013253"/>
    </source>
</evidence>
<evidence type="ECO:0000256" key="5">
    <source>
        <dbReference type="ARBA" id="ARBA00022777"/>
    </source>
</evidence>
<gene>
    <name evidence="9" type="ORF">BAE27_02510</name>
    <name evidence="10" type="ORF">BAE30_07805</name>
</gene>
<keyword evidence="5" id="KW-0418">Kinase</keyword>
<comment type="pathway">
    <text evidence="1">Cofactor biosynthesis; tetrahydrofolate biosynthesis; 2-amino-4-hydroxy-6-hydroxymethyl-7,8-dihydropteridine diphosphate from 7,8-dihydroneopterin triphosphate: step 4/4.</text>
</comment>
<dbReference type="Gene3D" id="3.30.70.560">
    <property type="entry name" value="7,8-Dihydro-6-hydroxymethylpterin-pyrophosphokinase HPPK"/>
    <property type="match status" value="1"/>
</dbReference>
<dbReference type="Pfam" id="PF01288">
    <property type="entry name" value="HPPK"/>
    <property type="match status" value="1"/>
</dbReference>
<dbReference type="EC" id="2.7.6.3" evidence="2"/>
<accession>A0A1E7YQH2</accession>
<dbReference type="GO" id="GO:0016301">
    <property type="term" value="F:kinase activity"/>
    <property type="evidence" value="ECO:0007669"/>
    <property type="project" value="UniProtKB-KW"/>
</dbReference>
<evidence type="ECO:0000256" key="4">
    <source>
        <dbReference type="ARBA" id="ARBA00022741"/>
    </source>
</evidence>
<dbReference type="EMBL" id="LZYH01000514">
    <property type="protein sequence ID" value="OFC60621.1"/>
    <property type="molecule type" value="Genomic_DNA"/>
</dbReference>
<dbReference type="Proteomes" id="UP000175616">
    <property type="component" value="Unassembled WGS sequence"/>
</dbReference>
<organism evidence="9 11">
    <name type="scientific">Acidithiobacillus caldus</name>
    <dbReference type="NCBI Taxonomy" id="33059"/>
    <lineage>
        <taxon>Bacteria</taxon>
        <taxon>Pseudomonadati</taxon>
        <taxon>Pseudomonadota</taxon>
        <taxon>Acidithiobacillia</taxon>
        <taxon>Acidithiobacillales</taxon>
        <taxon>Acidithiobacillaceae</taxon>
        <taxon>Acidithiobacillus</taxon>
    </lineage>
</organism>
<dbReference type="InterPro" id="IPR035907">
    <property type="entry name" value="Hppk_sf"/>
</dbReference>
<dbReference type="InterPro" id="IPR000550">
    <property type="entry name" value="Hppk"/>
</dbReference>
<dbReference type="UniPathway" id="UPA00077">
    <property type="reaction ID" value="UER00155"/>
</dbReference>
<name>A0A1E7YQH2_9PROT</name>
<reference evidence="11 12" key="1">
    <citation type="submission" date="2016-06" db="EMBL/GenBank/DDBJ databases">
        <title>Gene turnover analysis identifies the evolutionary adaptation of the extremophile Acidithiobacillus caldus.</title>
        <authorList>
            <person name="Zhang X."/>
        </authorList>
    </citation>
    <scope>NUCLEOTIDE SEQUENCE [LARGE SCALE GENOMIC DNA]</scope>
    <source>
        <strain evidence="9 11">DX</strain>
        <strain evidence="10 12">S1</strain>
    </source>
</reference>
<comment type="caution">
    <text evidence="9">The sequence shown here is derived from an EMBL/GenBank/DDBJ whole genome shotgun (WGS) entry which is preliminary data.</text>
</comment>
<protein>
    <recommendedName>
        <fullName evidence="2">2-amino-4-hydroxy-6-hydroxymethyldihydropteridine diphosphokinase</fullName>
        <ecNumber evidence="2">2.7.6.3</ecNumber>
    </recommendedName>
</protein>
<dbReference type="EMBL" id="LZYE01000052">
    <property type="protein sequence ID" value="OFC38259.1"/>
    <property type="molecule type" value="Genomic_DNA"/>
</dbReference>
<dbReference type="GO" id="GO:0005524">
    <property type="term" value="F:ATP binding"/>
    <property type="evidence" value="ECO:0007669"/>
    <property type="project" value="UniProtKB-KW"/>
</dbReference>
<evidence type="ECO:0000256" key="3">
    <source>
        <dbReference type="ARBA" id="ARBA00022679"/>
    </source>
</evidence>
<keyword evidence="4" id="KW-0547">Nucleotide-binding</keyword>
<dbReference type="GO" id="GO:0003848">
    <property type="term" value="F:2-amino-4-hydroxy-6-hydroxymethyldihydropteridine diphosphokinase activity"/>
    <property type="evidence" value="ECO:0007669"/>
    <property type="project" value="UniProtKB-EC"/>
</dbReference>
<sequence length="165" mass="18495">MWEYALPGDGVPTELGPAPESPWVVLGLGSNVEAERTLPWALTRLCQSFAPLYIAQPCQSVDHTGGARAYVNWVVAFPSDWEDQRLHAFAKTLEAQWGARVDGRVPLDVDLLYHAATDTWHRQAGCSYWRSGILQLFPHWRTRLPPGDALPIQPWLPEPSRADRG</sequence>
<evidence type="ECO:0000256" key="7">
    <source>
        <dbReference type="ARBA" id="ARBA00022909"/>
    </source>
</evidence>
<evidence type="ECO:0000256" key="1">
    <source>
        <dbReference type="ARBA" id="ARBA00005051"/>
    </source>
</evidence>
<evidence type="ECO:0000259" key="8">
    <source>
        <dbReference type="Pfam" id="PF01288"/>
    </source>
</evidence>
<proteinExistence type="predicted"/>
<keyword evidence="6" id="KW-0067">ATP-binding</keyword>
<evidence type="ECO:0000313" key="12">
    <source>
        <dbReference type="Proteomes" id="UP000175707"/>
    </source>
</evidence>
<dbReference type="SUPFAM" id="SSF55083">
    <property type="entry name" value="6-hydroxymethyl-7,8-dihydropterin pyrophosphokinase, HPPK"/>
    <property type="match status" value="1"/>
</dbReference>
<evidence type="ECO:0000256" key="6">
    <source>
        <dbReference type="ARBA" id="ARBA00022840"/>
    </source>
</evidence>
<dbReference type="GO" id="GO:0046654">
    <property type="term" value="P:tetrahydrofolate biosynthetic process"/>
    <property type="evidence" value="ECO:0007669"/>
    <property type="project" value="UniProtKB-UniPathway"/>
</dbReference>
<evidence type="ECO:0000313" key="9">
    <source>
        <dbReference type="EMBL" id="OFC38259.1"/>
    </source>
</evidence>
<keyword evidence="7" id="KW-0289">Folate biosynthesis</keyword>
<dbReference type="GO" id="GO:0046656">
    <property type="term" value="P:folic acid biosynthetic process"/>
    <property type="evidence" value="ECO:0007669"/>
    <property type="project" value="UniProtKB-KW"/>
</dbReference>
<keyword evidence="3" id="KW-0808">Transferase</keyword>
<evidence type="ECO:0000313" key="11">
    <source>
        <dbReference type="Proteomes" id="UP000175616"/>
    </source>
</evidence>
<dbReference type="AlphaFoldDB" id="A0A1E7YQH2"/>
<dbReference type="Proteomes" id="UP000175707">
    <property type="component" value="Unassembled WGS sequence"/>
</dbReference>
<evidence type="ECO:0000313" key="10">
    <source>
        <dbReference type="EMBL" id="OFC60621.1"/>
    </source>
</evidence>